<dbReference type="PANTHER" id="PTHR12526">
    <property type="entry name" value="GLYCOSYLTRANSFERASE"/>
    <property type="match status" value="1"/>
</dbReference>
<keyword evidence="4" id="KW-1185">Reference proteome</keyword>
<dbReference type="Pfam" id="PF13439">
    <property type="entry name" value="Glyco_transf_4"/>
    <property type="match status" value="1"/>
</dbReference>
<dbReference type="Pfam" id="PF00534">
    <property type="entry name" value="Glycos_transf_1"/>
    <property type="match status" value="1"/>
</dbReference>
<organism evidence="3 4">
    <name type="scientific">Sphingomonas rosea</name>
    <dbReference type="NCBI Taxonomy" id="335605"/>
    <lineage>
        <taxon>Bacteria</taxon>
        <taxon>Pseudomonadati</taxon>
        <taxon>Pseudomonadota</taxon>
        <taxon>Alphaproteobacteria</taxon>
        <taxon>Sphingomonadales</taxon>
        <taxon>Sphingomonadaceae</taxon>
        <taxon>Sphingomonas</taxon>
    </lineage>
</organism>
<accession>A0ABP7UAN4</accession>
<evidence type="ECO:0000313" key="4">
    <source>
        <dbReference type="Proteomes" id="UP001424459"/>
    </source>
</evidence>
<evidence type="ECO:0000259" key="1">
    <source>
        <dbReference type="Pfam" id="PF00534"/>
    </source>
</evidence>
<dbReference type="Gene3D" id="3.40.50.2000">
    <property type="entry name" value="Glycogen Phosphorylase B"/>
    <property type="match status" value="2"/>
</dbReference>
<gene>
    <name evidence="3" type="ORF">GCM10022281_19890</name>
</gene>
<dbReference type="CDD" id="cd03811">
    <property type="entry name" value="GT4_GT28_WabH-like"/>
    <property type="match status" value="1"/>
</dbReference>
<dbReference type="EMBL" id="BAABBR010000001">
    <property type="protein sequence ID" value="GAA4039044.1"/>
    <property type="molecule type" value="Genomic_DNA"/>
</dbReference>
<evidence type="ECO:0000259" key="2">
    <source>
        <dbReference type="Pfam" id="PF13439"/>
    </source>
</evidence>
<comment type="caution">
    <text evidence="3">The sequence shown here is derived from an EMBL/GenBank/DDBJ whole genome shotgun (WGS) entry which is preliminary data.</text>
</comment>
<dbReference type="InterPro" id="IPR028098">
    <property type="entry name" value="Glyco_trans_4-like_N"/>
</dbReference>
<proteinExistence type="predicted"/>
<reference evidence="4" key="1">
    <citation type="journal article" date="2019" name="Int. J. Syst. Evol. Microbiol.">
        <title>The Global Catalogue of Microorganisms (GCM) 10K type strain sequencing project: providing services to taxonomists for standard genome sequencing and annotation.</title>
        <authorList>
            <consortium name="The Broad Institute Genomics Platform"/>
            <consortium name="The Broad Institute Genome Sequencing Center for Infectious Disease"/>
            <person name="Wu L."/>
            <person name="Ma J."/>
        </authorList>
    </citation>
    <scope>NUCLEOTIDE SEQUENCE [LARGE SCALE GENOMIC DNA]</scope>
    <source>
        <strain evidence="4">JCM 17564</strain>
    </source>
</reference>
<protein>
    <submittedName>
        <fullName evidence="3">Glycosyltransferase</fullName>
    </submittedName>
</protein>
<dbReference type="Proteomes" id="UP001424459">
    <property type="component" value="Unassembled WGS sequence"/>
</dbReference>
<evidence type="ECO:0000313" key="3">
    <source>
        <dbReference type="EMBL" id="GAA4039044.1"/>
    </source>
</evidence>
<feature type="domain" description="Glycosyltransferase subfamily 4-like N-terminal" evidence="2">
    <location>
        <begin position="20"/>
        <end position="127"/>
    </location>
</feature>
<dbReference type="InterPro" id="IPR001296">
    <property type="entry name" value="Glyco_trans_1"/>
</dbReference>
<dbReference type="SUPFAM" id="SSF53756">
    <property type="entry name" value="UDP-Glycosyltransferase/glycogen phosphorylase"/>
    <property type="match status" value="1"/>
</dbReference>
<sequence>MLGEVPAGARVVALGRTVKTAAPALAAYLRRERPAALYAHMFPLTWMAVVARMLPGTRVPLVLVEHIDFDAGFRAHPRSRALMRRLGRWIYPRADRRVCVSAGAADSLAALARIDRQSIDVVYNPVSLPAAPNAPTASNLADWWASAPVRLLAVGRLIAQKDYDTMLAAVAALPETMGAKLLILGDGPDRARLEGAIAAMGLGDRVRLGGFQPDREAYYARASVYVMSSRWEGLPTVLIEALIAGLPVVSTDCPSGPSEILDGGRVGTLVPMGDSKALAKAIVAAAAAEPDREMLRARGRDFDPPAAAKRYLALIGMGSDER</sequence>
<feature type="domain" description="Glycosyl transferase family 1" evidence="1">
    <location>
        <begin position="150"/>
        <end position="301"/>
    </location>
</feature>
<name>A0ABP7UAN4_9SPHN</name>